<name>A0A8H6DT24_COCSA</name>
<dbReference type="InterPro" id="IPR008030">
    <property type="entry name" value="NmrA-like"/>
</dbReference>
<feature type="domain" description="NmrA-like" evidence="3">
    <location>
        <begin position="5"/>
        <end position="260"/>
    </location>
</feature>
<dbReference type="EMBL" id="WNKQ01000014">
    <property type="protein sequence ID" value="KAF5846974.1"/>
    <property type="molecule type" value="Genomic_DNA"/>
</dbReference>
<comment type="similarity">
    <text evidence="1">Belongs to the NmrA-type oxidoreductase family.</text>
</comment>
<keyword evidence="2" id="KW-0521">NADP</keyword>
<dbReference type="InterPro" id="IPR036291">
    <property type="entry name" value="NAD(P)-bd_dom_sf"/>
</dbReference>
<gene>
    <name evidence="4" type="ORF">GGP41_003234</name>
</gene>
<comment type="caution">
    <text evidence="4">The sequence shown here is derived from an EMBL/GenBank/DDBJ whole genome shotgun (WGS) entry which is preliminary data.</text>
</comment>
<dbReference type="SUPFAM" id="SSF51735">
    <property type="entry name" value="NAD(P)-binding Rossmann-fold domains"/>
    <property type="match status" value="1"/>
</dbReference>
<dbReference type="InterPro" id="IPR051164">
    <property type="entry name" value="NmrA-like_oxidored"/>
</dbReference>
<dbReference type="Gene3D" id="3.90.25.10">
    <property type="entry name" value="UDP-galactose 4-epimerase, domain 1"/>
    <property type="match status" value="1"/>
</dbReference>
<dbReference type="GO" id="GO:0005634">
    <property type="term" value="C:nucleus"/>
    <property type="evidence" value="ECO:0007669"/>
    <property type="project" value="TreeGrafter"/>
</dbReference>
<dbReference type="Pfam" id="PF05368">
    <property type="entry name" value="NmrA"/>
    <property type="match status" value="1"/>
</dbReference>
<reference evidence="4" key="1">
    <citation type="submission" date="2019-11" db="EMBL/GenBank/DDBJ databases">
        <title>Bipolaris sorokiniana Genome sequencing.</title>
        <authorList>
            <person name="Wang H."/>
        </authorList>
    </citation>
    <scope>NUCLEOTIDE SEQUENCE</scope>
</reference>
<evidence type="ECO:0000259" key="3">
    <source>
        <dbReference type="Pfam" id="PF05368"/>
    </source>
</evidence>
<dbReference type="PANTHER" id="PTHR42748">
    <property type="entry name" value="NITROGEN METABOLITE REPRESSION PROTEIN NMRA FAMILY MEMBER"/>
    <property type="match status" value="1"/>
</dbReference>
<evidence type="ECO:0000256" key="1">
    <source>
        <dbReference type="ARBA" id="ARBA00006328"/>
    </source>
</evidence>
<dbReference type="AlphaFoldDB" id="A0A8H6DT24"/>
<organism evidence="4 5">
    <name type="scientific">Cochliobolus sativus</name>
    <name type="common">Common root rot and spot blotch fungus</name>
    <name type="synonym">Bipolaris sorokiniana</name>
    <dbReference type="NCBI Taxonomy" id="45130"/>
    <lineage>
        <taxon>Eukaryota</taxon>
        <taxon>Fungi</taxon>
        <taxon>Dikarya</taxon>
        <taxon>Ascomycota</taxon>
        <taxon>Pezizomycotina</taxon>
        <taxon>Dothideomycetes</taxon>
        <taxon>Pleosporomycetidae</taxon>
        <taxon>Pleosporales</taxon>
        <taxon>Pleosporineae</taxon>
        <taxon>Pleosporaceae</taxon>
        <taxon>Bipolaris</taxon>
    </lineage>
</organism>
<sequence>MANPKLILVIGGTGAQGVPVVKGQSLFTSVALSSSNRYSVRVLTRSANSTRARELSALPNVTLMEGSQDQQKDLHRAFNGVYGAWVNMDGFTLGEKSELFHGIRAYEIARHHGVKHFVWANTDYAVKKAGWDEKYHWGHNDAKGRVGDLILSHGQETMKTSLLTTGPYMDMLFDGMFVPKEQPDGSFIWSNPARDGKIPLIALVDVGIYSLWIFDNPSESAGLDLEVATEQVSFSQIVDTFTQVTGKKAAHVYVPLEDYLPAAEPYPNAWANWAAGPDVVRDESSMTWRQNFAAWWQYWSEGIGATRDMELLDRIHPTRIRSLKEWMEKVSYNGKPRSVLKSLEDLRKDKPERS</sequence>
<accession>A0A8H6DT24</accession>
<evidence type="ECO:0000313" key="4">
    <source>
        <dbReference type="EMBL" id="KAF5846974.1"/>
    </source>
</evidence>
<protein>
    <recommendedName>
        <fullName evidence="3">NmrA-like domain-containing protein</fullName>
    </recommendedName>
</protein>
<dbReference type="Proteomes" id="UP000624244">
    <property type="component" value="Unassembled WGS sequence"/>
</dbReference>
<dbReference type="Gene3D" id="3.40.50.720">
    <property type="entry name" value="NAD(P)-binding Rossmann-like Domain"/>
    <property type="match status" value="1"/>
</dbReference>
<evidence type="ECO:0000313" key="5">
    <source>
        <dbReference type="Proteomes" id="UP000624244"/>
    </source>
</evidence>
<dbReference type="PANTHER" id="PTHR42748:SF14">
    <property type="entry name" value="SNOAL-LIKE DOMAIN-CONTAINING PROTEIN"/>
    <property type="match status" value="1"/>
</dbReference>
<evidence type="ECO:0000256" key="2">
    <source>
        <dbReference type="ARBA" id="ARBA00022857"/>
    </source>
</evidence>
<proteinExistence type="inferred from homology"/>